<evidence type="ECO:0000256" key="1">
    <source>
        <dbReference type="SAM" id="Phobius"/>
    </source>
</evidence>
<gene>
    <name evidence="2" type="ORF">B5E88_00135</name>
</gene>
<reference evidence="3" key="1">
    <citation type="submission" date="2017-04" db="EMBL/GenBank/DDBJ databases">
        <title>Function of individual gut microbiota members based on whole genome sequencing of pure cultures obtained from chicken caecum.</title>
        <authorList>
            <person name="Medvecky M."/>
            <person name="Cejkova D."/>
            <person name="Polansky O."/>
            <person name="Karasova D."/>
            <person name="Kubasova T."/>
            <person name="Cizek A."/>
            <person name="Rychlik I."/>
        </authorList>
    </citation>
    <scope>NUCLEOTIDE SEQUENCE [LARGE SCALE GENOMIC DNA]</scope>
    <source>
        <strain evidence="3">An144</strain>
    </source>
</reference>
<name>A0A1Y4R5I0_9ENTE</name>
<proteinExistence type="predicted"/>
<evidence type="ECO:0000313" key="3">
    <source>
        <dbReference type="Proteomes" id="UP000196074"/>
    </source>
</evidence>
<keyword evidence="1" id="KW-1133">Transmembrane helix</keyword>
<dbReference type="EMBL" id="NFLC01000001">
    <property type="protein sequence ID" value="OUQ11783.1"/>
    <property type="molecule type" value="Genomic_DNA"/>
</dbReference>
<evidence type="ECO:0000313" key="2">
    <source>
        <dbReference type="EMBL" id="OUQ11783.1"/>
    </source>
</evidence>
<dbReference type="Proteomes" id="UP000196074">
    <property type="component" value="Unassembled WGS sequence"/>
</dbReference>
<dbReference type="AlphaFoldDB" id="A0A1Y4R5I0"/>
<comment type="caution">
    <text evidence="2">The sequence shown here is derived from an EMBL/GenBank/DDBJ whole genome shotgun (WGS) entry which is preliminary data.</text>
</comment>
<organism evidence="2 3">
    <name type="scientific">Enterococcus cecorum</name>
    <dbReference type="NCBI Taxonomy" id="44008"/>
    <lineage>
        <taxon>Bacteria</taxon>
        <taxon>Bacillati</taxon>
        <taxon>Bacillota</taxon>
        <taxon>Bacilli</taxon>
        <taxon>Lactobacillales</taxon>
        <taxon>Enterococcaceae</taxon>
        <taxon>Enterococcus</taxon>
    </lineage>
</organism>
<protein>
    <submittedName>
        <fullName evidence="2">Uncharacterized protein</fullName>
    </submittedName>
</protein>
<accession>A0A1Y4R5I0</accession>
<keyword evidence="1" id="KW-0472">Membrane</keyword>
<feature type="transmembrane region" description="Helical" evidence="1">
    <location>
        <begin position="12"/>
        <end position="31"/>
    </location>
</feature>
<keyword evidence="1" id="KW-0812">Transmembrane</keyword>
<sequence>MKLKLLRNRMNLFEIYFFLYLIFLATQFGLLIFVEKFFDIMCTLLLVWLFCIRLHAEDKANNMI</sequence>